<dbReference type="Pfam" id="PF10373">
    <property type="entry name" value="EST1_DNA_bind"/>
    <property type="match status" value="1"/>
</dbReference>
<evidence type="ECO:0000313" key="4">
    <source>
        <dbReference type="EMBL" id="EFJ29312.1"/>
    </source>
</evidence>
<gene>
    <name evidence="4" type="ORF">SELMODRAFT_410159</name>
</gene>
<dbReference type="InterPro" id="IPR018834">
    <property type="entry name" value="DNA/RNA-bd_Est1-type"/>
</dbReference>
<evidence type="ECO:0008006" key="6">
    <source>
        <dbReference type="Google" id="ProtNLM"/>
    </source>
</evidence>
<dbReference type="STRING" id="88036.D8RDU1"/>
<dbReference type="PANTHER" id="PTHR15696:SF0">
    <property type="entry name" value="TELOMERASE-BINDING PROTEIN EST1A"/>
    <property type="match status" value="1"/>
</dbReference>
<dbReference type="InterPro" id="IPR019458">
    <property type="entry name" value="Est1-like_N"/>
</dbReference>
<feature type="domain" description="DNA/RNA-binding" evidence="2">
    <location>
        <begin position="188"/>
        <end position="495"/>
    </location>
</feature>
<dbReference type="GO" id="GO:0005697">
    <property type="term" value="C:telomerase holoenzyme complex"/>
    <property type="evidence" value="ECO:0000318"/>
    <property type="project" value="GO_Central"/>
</dbReference>
<reference evidence="4 5" key="1">
    <citation type="journal article" date="2011" name="Science">
        <title>The Selaginella genome identifies genetic changes associated with the evolution of vascular plants.</title>
        <authorList>
            <person name="Banks J.A."/>
            <person name="Nishiyama T."/>
            <person name="Hasebe M."/>
            <person name="Bowman J.L."/>
            <person name="Gribskov M."/>
            <person name="dePamphilis C."/>
            <person name="Albert V.A."/>
            <person name="Aono N."/>
            <person name="Aoyama T."/>
            <person name="Ambrose B.A."/>
            <person name="Ashton N.W."/>
            <person name="Axtell M.J."/>
            <person name="Barker E."/>
            <person name="Barker M.S."/>
            <person name="Bennetzen J.L."/>
            <person name="Bonawitz N.D."/>
            <person name="Chapple C."/>
            <person name="Cheng C."/>
            <person name="Correa L.G."/>
            <person name="Dacre M."/>
            <person name="DeBarry J."/>
            <person name="Dreyer I."/>
            <person name="Elias M."/>
            <person name="Engstrom E.M."/>
            <person name="Estelle M."/>
            <person name="Feng L."/>
            <person name="Finet C."/>
            <person name="Floyd S.K."/>
            <person name="Frommer W.B."/>
            <person name="Fujita T."/>
            <person name="Gramzow L."/>
            <person name="Gutensohn M."/>
            <person name="Harholt J."/>
            <person name="Hattori M."/>
            <person name="Heyl A."/>
            <person name="Hirai T."/>
            <person name="Hiwatashi Y."/>
            <person name="Ishikawa M."/>
            <person name="Iwata M."/>
            <person name="Karol K.G."/>
            <person name="Koehler B."/>
            <person name="Kolukisaoglu U."/>
            <person name="Kubo M."/>
            <person name="Kurata T."/>
            <person name="Lalonde S."/>
            <person name="Li K."/>
            <person name="Li Y."/>
            <person name="Litt A."/>
            <person name="Lyons E."/>
            <person name="Manning G."/>
            <person name="Maruyama T."/>
            <person name="Michael T.P."/>
            <person name="Mikami K."/>
            <person name="Miyazaki S."/>
            <person name="Morinaga S."/>
            <person name="Murata T."/>
            <person name="Mueller-Roeber B."/>
            <person name="Nelson D.R."/>
            <person name="Obara M."/>
            <person name="Oguri Y."/>
            <person name="Olmstead R.G."/>
            <person name="Onodera N."/>
            <person name="Petersen B.L."/>
            <person name="Pils B."/>
            <person name="Prigge M."/>
            <person name="Rensing S.A."/>
            <person name="Riano-Pachon D.M."/>
            <person name="Roberts A.W."/>
            <person name="Sato Y."/>
            <person name="Scheller H.V."/>
            <person name="Schulz B."/>
            <person name="Schulz C."/>
            <person name="Shakirov E.V."/>
            <person name="Shibagaki N."/>
            <person name="Shinohara N."/>
            <person name="Shippen D.E."/>
            <person name="Soerensen I."/>
            <person name="Sotooka R."/>
            <person name="Sugimoto N."/>
            <person name="Sugita M."/>
            <person name="Sumikawa N."/>
            <person name="Tanurdzic M."/>
            <person name="Theissen G."/>
            <person name="Ulvskov P."/>
            <person name="Wakazuki S."/>
            <person name="Weng J.K."/>
            <person name="Willats W.W."/>
            <person name="Wipf D."/>
            <person name="Wolf P.G."/>
            <person name="Yang L."/>
            <person name="Zimmer A.D."/>
            <person name="Zhu Q."/>
            <person name="Mitros T."/>
            <person name="Hellsten U."/>
            <person name="Loque D."/>
            <person name="Otillar R."/>
            <person name="Salamov A."/>
            <person name="Schmutz J."/>
            <person name="Shapiro H."/>
            <person name="Lindquist E."/>
            <person name="Lucas S."/>
            <person name="Rokhsar D."/>
            <person name="Grigoriev I.V."/>
        </authorList>
    </citation>
    <scope>NUCLEOTIDE SEQUENCE [LARGE SCALE GENOMIC DNA]</scope>
</reference>
<dbReference type="FunCoup" id="D8RDU1">
    <property type="interactions" value="2745"/>
</dbReference>
<protein>
    <recommendedName>
        <fullName evidence="6">DNA/RNA-binding domain-containing protein</fullName>
    </recommendedName>
</protein>
<dbReference type="Gene3D" id="1.25.40.10">
    <property type="entry name" value="Tetratricopeptide repeat domain"/>
    <property type="match status" value="1"/>
</dbReference>
<dbReference type="PANTHER" id="PTHR15696">
    <property type="entry name" value="SMG-7 SUPPRESSOR WITH MORPHOLOGICAL EFFECT ON GENITALIA PROTEIN 7"/>
    <property type="match status" value="1"/>
</dbReference>
<dbReference type="Proteomes" id="UP000001514">
    <property type="component" value="Unassembled WGS sequence"/>
</dbReference>
<evidence type="ECO:0000259" key="2">
    <source>
        <dbReference type="Pfam" id="PF10373"/>
    </source>
</evidence>
<accession>D8RDU1</accession>
<feature type="domain" description="Telomerase activating protein Est1-like N-terminal" evidence="3">
    <location>
        <begin position="66"/>
        <end position="173"/>
    </location>
</feature>
<evidence type="ECO:0000313" key="5">
    <source>
        <dbReference type="Proteomes" id="UP000001514"/>
    </source>
</evidence>
<dbReference type="GO" id="GO:0070034">
    <property type="term" value="F:telomerase RNA binding"/>
    <property type="evidence" value="ECO:0000318"/>
    <property type="project" value="GO_Central"/>
</dbReference>
<organism evidence="5">
    <name type="scientific">Selaginella moellendorffii</name>
    <name type="common">Spikemoss</name>
    <dbReference type="NCBI Taxonomy" id="88036"/>
    <lineage>
        <taxon>Eukaryota</taxon>
        <taxon>Viridiplantae</taxon>
        <taxon>Streptophyta</taxon>
        <taxon>Embryophyta</taxon>
        <taxon>Tracheophyta</taxon>
        <taxon>Lycopodiopsida</taxon>
        <taxon>Selaginellales</taxon>
        <taxon>Selaginellaceae</taxon>
        <taxon>Selaginella</taxon>
    </lineage>
</organism>
<dbReference type="OMA" id="WENFELR"/>
<dbReference type="GO" id="GO:0000184">
    <property type="term" value="P:nuclear-transcribed mRNA catabolic process, nonsense-mediated decay"/>
    <property type="evidence" value="ECO:0000318"/>
    <property type="project" value="GO_Central"/>
</dbReference>
<feature type="compositionally biased region" description="Low complexity" evidence="1">
    <location>
        <begin position="772"/>
        <end position="788"/>
    </location>
</feature>
<name>D8RDU1_SELML</name>
<evidence type="ECO:0000256" key="1">
    <source>
        <dbReference type="SAM" id="MobiDB-lite"/>
    </source>
</evidence>
<keyword evidence="5" id="KW-1185">Reference proteome</keyword>
<dbReference type="Pfam" id="PF10374">
    <property type="entry name" value="EST1"/>
    <property type="match status" value="1"/>
</dbReference>
<feature type="region of interest" description="Disordered" evidence="1">
    <location>
        <begin position="565"/>
        <end position="596"/>
    </location>
</feature>
<dbReference type="SUPFAM" id="SSF48452">
    <property type="entry name" value="TPR-like"/>
    <property type="match status" value="1"/>
</dbReference>
<dbReference type="InterPro" id="IPR045153">
    <property type="entry name" value="Est1/Ebs1-like"/>
</dbReference>
<dbReference type="EMBL" id="GL377577">
    <property type="protein sequence ID" value="EFJ29312.1"/>
    <property type="molecule type" value="Genomic_DNA"/>
</dbReference>
<dbReference type="eggNOG" id="KOG2162">
    <property type="taxonomic scope" value="Eukaryota"/>
</dbReference>
<dbReference type="GO" id="GO:0042162">
    <property type="term" value="F:telomeric DNA binding"/>
    <property type="evidence" value="ECO:0000318"/>
    <property type="project" value="GO_Central"/>
</dbReference>
<dbReference type="InterPro" id="IPR011990">
    <property type="entry name" value="TPR-like_helical_dom_sf"/>
</dbReference>
<evidence type="ECO:0000259" key="3">
    <source>
        <dbReference type="Pfam" id="PF10374"/>
    </source>
</evidence>
<proteinExistence type="predicted"/>
<dbReference type="AlphaFoldDB" id="D8RDU1"/>
<dbReference type="InParanoid" id="D8RDU1"/>
<dbReference type="HOGENOM" id="CLU_351759_0_0_1"/>
<sequence length="800" mass="88886">MTTVLGDADGAGGERIHSQVIELEKQLRAKSKEKKDVRSLRTKFREKSVAIILGDPEFAEKRDIGASLWHLVFYNVIEEFRGRIRAAASAAAGGKAVNLRKLLGDFREFIADATKFYCGLVLKIKKKYGLAQEGLEGGDSDALGVDSKRLTYFRRSCYRIFIHLGDLARYKEQNPDSENYSPDWKLPASYYFKAVKLWPATGHPHNQLAVLATYSHNDFLAVYHYFRSLAVDDPFVTARDNLVLLFERNRQQYSELLEKKRSLDVHKKKPAKEHAKDAEKKHSGDDETELLRTFFIRFVRLNGILFTRTSLETFSEVYQESVRDLEKLLALDVSTLEGLFSPELRKNSDVPGLALVVLQLVTVLIYSVPSGSSRSSYADVLQHSTMSRHALAAAFKIVGCFMSSCTKFKDIGESPFMPACLVFLEWLAYKQEWAIGRTVEDDKQYGAQGFFWKEALALLNTVCEAESWDGVADEASPTALWEDHELRGFTPLLSAQLRLEYDNKQPEEAAALRLRRLLSAGKSIAELVDASDTGAGLAFDKDMVRFFLAGNHMDRRSREKVVLSKVPEQAAKQEPKQEPSGQMLVTEPPASASSVPVNEDEDDEVIVFKPAVKVSPPVLTERNDGMVQAGTVTPQVRDDLVPPLVRGDQLVPQIPEDFPAPPIPDDFAAPPQARDDFAATAQLRDDFAALGREEQARDDFAAQPPQARDDFMARQEFVSQQAREELAALVRDDFAARAKLNSVRPPPGFGPIPQRAVSNAEEHSVSFSRHGNANAPADRAAAAAATGDSNAAFPATATFV</sequence>
<feature type="region of interest" description="Disordered" evidence="1">
    <location>
        <begin position="740"/>
        <end position="788"/>
    </location>
</feature>
<dbReference type="KEGG" id="smo:SELMODRAFT_410159"/>
<dbReference type="Gramene" id="EFJ29312">
    <property type="protein sequence ID" value="EFJ29312"/>
    <property type="gene ID" value="SELMODRAFT_410159"/>
</dbReference>